<evidence type="ECO:0000313" key="2">
    <source>
        <dbReference type="Proteomes" id="UP000503640"/>
    </source>
</evidence>
<keyword evidence="2" id="KW-1185">Reference proteome</keyword>
<organism evidence="1 2">
    <name type="scientific">Anaeromyxobacter diazotrophicus</name>
    <dbReference type="NCBI Taxonomy" id="2590199"/>
    <lineage>
        <taxon>Bacteria</taxon>
        <taxon>Pseudomonadati</taxon>
        <taxon>Myxococcota</taxon>
        <taxon>Myxococcia</taxon>
        <taxon>Myxococcales</taxon>
        <taxon>Cystobacterineae</taxon>
        <taxon>Anaeromyxobacteraceae</taxon>
        <taxon>Anaeromyxobacter</taxon>
    </lineage>
</organism>
<name>A0A7I9VL96_9BACT</name>
<protein>
    <recommendedName>
        <fullName evidence="3">YbbR-like protein</fullName>
    </recommendedName>
</protein>
<comment type="caution">
    <text evidence="1">The sequence shown here is derived from an EMBL/GenBank/DDBJ whole genome shotgun (WGS) entry which is preliminary data.</text>
</comment>
<dbReference type="AlphaFoldDB" id="A0A7I9VL96"/>
<dbReference type="Proteomes" id="UP000503640">
    <property type="component" value="Unassembled WGS sequence"/>
</dbReference>
<evidence type="ECO:0008006" key="3">
    <source>
        <dbReference type="Google" id="ProtNLM"/>
    </source>
</evidence>
<dbReference type="RefSeq" id="WP_176064655.1">
    <property type="nucleotide sequence ID" value="NZ_BJTG01000004.1"/>
</dbReference>
<evidence type="ECO:0000313" key="1">
    <source>
        <dbReference type="EMBL" id="GEJ57175.1"/>
    </source>
</evidence>
<accession>A0A7I9VL96</accession>
<dbReference type="Gene3D" id="2.170.120.30">
    <property type="match status" value="1"/>
</dbReference>
<dbReference type="EMBL" id="BJTG01000004">
    <property type="protein sequence ID" value="GEJ57175.1"/>
    <property type="molecule type" value="Genomic_DNA"/>
</dbReference>
<reference evidence="2" key="1">
    <citation type="journal article" date="2020" name="Appl. Environ. Microbiol.">
        <title>Diazotrophic Anaeromyxobacter Isolates from Soils.</title>
        <authorList>
            <person name="Masuda Y."/>
            <person name="Yamanaka H."/>
            <person name="Xu Z.X."/>
            <person name="Shiratori Y."/>
            <person name="Aono T."/>
            <person name="Amachi S."/>
            <person name="Senoo K."/>
            <person name="Itoh H."/>
        </authorList>
    </citation>
    <scope>NUCLEOTIDE SEQUENCE [LARGE SCALE GENOMIC DNA]</scope>
    <source>
        <strain evidence="2">R267</strain>
    </source>
</reference>
<gene>
    <name evidence="1" type="ORF">AMYX_19160</name>
</gene>
<proteinExistence type="predicted"/>
<sequence>MQQSNLGLRLLSLAMAAALLFVVHGERRASFTVVVPIEAKLPAGLEPASPLPQSLRVSLSGPWARLRSLDAGDVGPVTIDLSRTGPGVASWFVRPESLRLPAGVRVESLYPSQGAVQLERDRP</sequence>